<keyword evidence="2" id="KW-1185">Reference proteome</keyword>
<organism evidence="1 2">
    <name type="scientific">Nannocystis bainbridge</name>
    <dbReference type="NCBI Taxonomy" id="2995303"/>
    <lineage>
        <taxon>Bacteria</taxon>
        <taxon>Pseudomonadati</taxon>
        <taxon>Myxococcota</taxon>
        <taxon>Polyangia</taxon>
        <taxon>Nannocystales</taxon>
        <taxon>Nannocystaceae</taxon>
        <taxon>Nannocystis</taxon>
    </lineage>
</organism>
<reference evidence="1 2" key="1">
    <citation type="submission" date="2022-11" db="EMBL/GenBank/DDBJ databases">
        <title>Minimal conservation of predation-associated metabolite biosynthetic gene clusters underscores biosynthetic potential of Myxococcota including descriptions for ten novel species: Archangium lansinium sp. nov., Myxococcus landrumus sp. nov., Nannocystis bai.</title>
        <authorList>
            <person name="Ahearne A."/>
            <person name="Stevens C."/>
            <person name="Dowd S."/>
        </authorList>
    </citation>
    <scope>NUCLEOTIDE SEQUENCE [LARGE SCALE GENOMIC DNA]</scope>
    <source>
        <strain evidence="1 2">BB15-2</strain>
    </source>
</reference>
<dbReference type="Proteomes" id="UP001221686">
    <property type="component" value="Unassembled WGS sequence"/>
</dbReference>
<gene>
    <name evidence="1" type="ORF">POL25_40190</name>
</gene>
<sequence length="260" mass="28871">MGLFDFRCPVSGLSLRAADAVHVALIELDPGEWAPLSLPVVGCYDRGGSIDGFTPDFRTDLFAAGFARFYKCGRADGPDVSHELREFSRQPDFGRLLHVFERVNTMSQWHAMEFTLDGLPLRQVLIHAEVFSTVAPSEPPTRAPAFEAIEQQLAAAPVAPQAREMFEALIIADDPIRCQTAAALSQLAAFSRWLAERGKSWSPAPESGQYFVETDLEFAREARTTWAADPQVLSVVELVIQDLEEELAGGRRRRRRARAL</sequence>
<name>A0ABT5EBC6_9BACT</name>
<comment type="caution">
    <text evidence="1">The sequence shown here is derived from an EMBL/GenBank/DDBJ whole genome shotgun (WGS) entry which is preliminary data.</text>
</comment>
<evidence type="ECO:0000313" key="2">
    <source>
        <dbReference type="Proteomes" id="UP001221686"/>
    </source>
</evidence>
<dbReference type="RefSeq" id="WP_272091713.1">
    <property type="nucleotide sequence ID" value="NZ_JAQNDL010000004.1"/>
</dbReference>
<proteinExistence type="predicted"/>
<accession>A0ABT5EBC6</accession>
<protein>
    <submittedName>
        <fullName evidence="1">Uncharacterized protein</fullName>
    </submittedName>
</protein>
<dbReference type="EMBL" id="JAQNDL010000004">
    <property type="protein sequence ID" value="MDC0723176.1"/>
    <property type="molecule type" value="Genomic_DNA"/>
</dbReference>
<evidence type="ECO:0000313" key="1">
    <source>
        <dbReference type="EMBL" id="MDC0723176.1"/>
    </source>
</evidence>